<name>A0A4Y9SK10_9BURK</name>
<dbReference type="EMBL" id="SPVG01000075">
    <property type="protein sequence ID" value="TFW27002.1"/>
    <property type="molecule type" value="Genomic_DNA"/>
</dbReference>
<evidence type="ECO:0000313" key="1">
    <source>
        <dbReference type="EMBL" id="TFW27002.1"/>
    </source>
</evidence>
<comment type="caution">
    <text evidence="1">The sequence shown here is derived from an EMBL/GenBank/DDBJ whole genome shotgun (WGS) entry which is preliminary data.</text>
</comment>
<dbReference type="Proteomes" id="UP000297729">
    <property type="component" value="Unassembled WGS sequence"/>
</dbReference>
<dbReference type="AlphaFoldDB" id="A0A4Y9SK10"/>
<accession>A0A4Y9SK10</accession>
<dbReference type="OrthoDB" id="8706835at2"/>
<evidence type="ECO:0000313" key="2">
    <source>
        <dbReference type="Proteomes" id="UP000297729"/>
    </source>
</evidence>
<proteinExistence type="predicted"/>
<dbReference type="RefSeq" id="WP_135201052.1">
    <property type="nucleotide sequence ID" value="NZ_SPVG01000075.1"/>
</dbReference>
<sequence>MFNYERPYQAYVILGDAASEPLWEWHRWQSFAAELDPVFAACRDKPLVRCGQFEIATRKEIKFGRLGWTPESAAKWTHSSPLTTESSKDWGFLFVEAAAPSLPACARDGSPPDFFVAVSNEAYITRQAPVQFSPRILMAVAKDLSPSTLRKVDEVVRSVAAMVDARLTATIERPWGFKLGSGFTAAIQDIAHAGLFKVGQPHDRPLDLNTFVESWKPL</sequence>
<protein>
    <submittedName>
        <fullName evidence="1">Uncharacterized protein</fullName>
    </submittedName>
</protein>
<gene>
    <name evidence="1" type="ORF">E4L98_08065</name>
</gene>
<reference evidence="1 2" key="1">
    <citation type="submission" date="2019-03" db="EMBL/GenBank/DDBJ databases">
        <title>Draft Genome Sequence of Duganella callidus sp. nov., a Novel Duganella Species Isolated from Cultivated Soil.</title>
        <authorList>
            <person name="Raths R."/>
            <person name="Peta V."/>
            <person name="Bucking H."/>
        </authorList>
    </citation>
    <scope>NUCLEOTIDE SEQUENCE [LARGE SCALE GENOMIC DNA]</scope>
    <source>
        <strain evidence="1 2">DN04</strain>
    </source>
</reference>
<keyword evidence="2" id="KW-1185">Reference proteome</keyword>
<organism evidence="1 2">
    <name type="scientific">Duganella callida</name>
    <dbReference type="NCBI Taxonomy" id="2561932"/>
    <lineage>
        <taxon>Bacteria</taxon>
        <taxon>Pseudomonadati</taxon>
        <taxon>Pseudomonadota</taxon>
        <taxon>Betaproteobacteria</taxon>
        <taxon>Burkholderiales</taxon>
        <taxon>Oxalobacteraceae</taxon>
        <taxon>Telluria group</taxon>
        <taxon>Duganella</taxon>
    </lineage>
</organism>